<organism evidence="3 4">
    <name type="scientific">Petrolisthes cinctipes</name>
    <name type="common">Flat porcelain crab</name>
    <dbReference type="NCBI Taxonomy" id="88211"/>
    <lineage>
        <taxon>Eukaryota</taxon>
        <taxon>Metazoa</taxon>
        <taxon>Ecdysozoa</taxon>
        <taxon>Arthropoda</taxon>
        <taxon>Crustacea</taxon>
        <taxon>Multicrustacea</taxon>
        <taxon>Malacostraca</taxon>
        <taxon>Eumalacostraca</taxon>
        <taxon>Eucarida</taxon>
        <taxon>Decapoda</taxon>
        <taxon>Pleocyemata</taxon>
        <taxon>Anomura</taxon>
        <taxon>Galatheoidea</taxon>
        <taxon>Porcellanidae</taxon>
        <taxon>Petrolisthes</taxon>
    </lineage>
</organism>
<feature type="compositionally biased region" description="Basic residues" evidence="1">
    <location>
        <begin position="155"/>
        <end position="164"/>
    </location>
</feature>
<gene>
    <name evidence="3" type="ORF">Pcinc_028149</name>
</gene>
<feature type="region of interest" description="Disordered" evidence="1">
    <location>
        <begin position="144"/>
        <end position="164"/>
    </location>
</feature>
<dbReference type="AlphaFoldDB" id="A0AAE1F3H9"/>
<evidence type="ECO:0000256" key="2">
    <source>
        <dbReference type="SAM" id="SignalP"/>
    </source>
</evidence>
<dbReference type="EMBL" id="JAWQEG010003422">
    <property type="protein sequence ID" value="KAK3866311.1"/>
    <property type="molecule type" value="Genomic_DNA"/>
</dbReference>
<evidence type="ECO:0000313" key="3">
    <source>
        <dbReference type="EMBL" id="KAK3866311.1"/>
    </source>
</evidence>
<sequence length="164" mass="18030">MSLVASRPFVFASICVCQWFPSCCAFPIRPSVCLSVWLSTLMSICPSIVRASSCVSVSIYFHPSPSQWFPSCCSSFMSLRLSGSPSLCRYLLLCLRPLHVFISVKQVRRYVPLVLPRYSPPPPCYAPLQVASGMITRAVQAGMHQTSPAHPGVTSRRRGGVCDD</sequence>
<feature type="chain" id="PRO_5042043427" description="Secreted protein" evidence="2">
    <location>
        <begin position="26"/>
        <end position="164"/>
    </location>
</feature>
<feature type="signal peptide" evidence="2">
    <location>
        <begin position="1"/>
        <end position="25"/>
    </location>
</feature>
<comment type="caution">
    <text evidence="3">The sequence shown here is derived from an EMBL/GenBank/DDBJ whole genome shotgun (WGS) entry which is preliminary data.</text>
</comment>
<evidence type="ECO:0008006" key="5">
    <source>
        <dbReference type="Google" id="ProtNLM"/>
    </source>
</evidence>
<dbReference type="Proteomes" id="UP001286313">
    <property type="component" value="Unassembled WGS sequence"/>
</dbReference>
<protein>
    <recommendedName>
        <fullName evidence="5">Secreted protein</fullName>
    </recommendedName>
</protein>
<proteinExistence type="predicted"/>
<evidence type="ECO:0000313" key="4">
    <source>
        <dbReference type="Proteomes" id="UP001286313"/>
    </source>
</evidence>
<reference evidence="3" key="1">
    <citation type="submission" date="2023-10" db="EMBL/GenBank/DDBJ databases">
        <title>Genome assemblies of two species of porcelain crab, Petrolisthes cinctipes and Petrolisthes manimaculis (Anomura: Porcellanidae).</title>
        <authorList>
            <person name="Angst P."/>
        </authorList>
    </citation>
    <scope>NUCLEOTIDE SEQUENCE</scope>
    <source>
        <strain evidence="3">PB745_01</strain>
        <tissue evidence="3">Gill</tissue>
    </source>
</reference>
<evidence type="ECO:0000256" key="1">
    <source>
        <dbReference type="SAM" id="MobiDB-lite"/>
    </source>
</evidence>
<accession>A0AAE1F3H9</accession>
<keyword evidence="2" id="KW-0732">Signal</keyword>
<keyword evidence="4" id="KW-1185">Reference proteome</keyword>
<name>A0AAE1F3H9_PETCI</name>